<gene>
    <name evidence="3" type="ORF">H9L22_12055</name>
</gene>
<dbReference type="Gene3D" id="1.20.910.10">
    <property type="entry name" value="Heme oxygenase-like"/>
    <property type="match status" value="1"/>
</dbReference>
<proteinExistence type="predicted"/>
<comment type="pathway">
    <text evidence="1">Cofactor biosynthesis; thiamine diphosphate biosynthesis.</text>
</comment>
<dbReference type="InterPro" id="IPR016084">
    <property type="entry name" value="Haem_Oase-like_multi-hlx"/>
</dbReference>
<feature type="domain" description="Thiaminase-2/PQQC" evidence="2">
    <location>
        <begin position="27"/>
        <end position="220"/>
    </location>
</feature>
<evidence type="ECO:0000313" key="4">
    <source>
        <dbReference type="Proteomes" id="UP000516117"/>
    </source>
</evidence>
<dbReference type="PANTHER" id="PTHR43198">
    <property type="entry name" value="BIFUNCTIONAL TH2 PROTEIN"/>
    <property type="match status" value="1"/>
</dbReference>
<name>A0A7H0H388_9ACTN</name>
<dbReference type="Proteomes" id="UP000516117">
    <property type="component" value="Chromosome"/>
</dbReference>
<dbReference type="CDD" id="cd19365">
    <property type="entry name" value="TenA_C-like"/>
    <property type="match status" value="1"/>
</dbReference>
<accession>A0A7H0H388</accession>
<reference evidence="3 4" key="1">
    <citation type="submission" date="2020-08" db="EMBL/GenBank/DDBJ databases">
        <title>Genome sequence of Tessaracoccus defluvii JCM 17540T.</title>
        <authorList>
            <person name="Hyun D.-W."/>
            <person name="Bae J.-W."/>
        </authorList>
    </citation>
    <scope>NUCLEOTIDE SEQUENCE [LARGE SCALE GENOMIC DNA]</scope>
    <source>
        <strain evidence="3 4">JCM 17540</strain>
    </source>
</reference>
<dbReference type="SUPFAM" id="SSF48613">
    <property type="entry name" value="Heme oxygenase-like"/>
    <property type="match status" value="1"/>
</dbReference>
<evidence type="ECO:0000313" key="3">
    <source>
        <dbReference type="EMBL" id="QNP55004.1"/>
    </source>
</evidence>
<dbReference type="InterPro" id="IPR004305">
    <property type="entry name" value="Thiaminase-2/PQQC"/>
</dbReference>
<dbReference type="RefSeq" id="WP_187720140.1">
    <property type="nucleotide sequence ID" value="NZ_BAABBL010000004.1"/>
</dbReference>
<protein>
    <submittedName>
        <fullName evidence="3">TenA family protein</fullName>
    </submittedName>
</protein>
<dbReference type="EMBL" id="CP060789">
    <property type="protein sequence ID" value="QNP55004.1"/>
    <property type="molecule type" value="Genomic_DNA"/>
</dbReference>
<dbReference type="PANTHER" id="PTHR43198:SF2">
    <property type="entry name" value="SI:CH1073-67J19.1-RELATED"/>
    <property type="match status" value="1"/>
</dbReference>
<evidence type="ECO:0000256" key="1">
    <source>
        <dbReference type="ARBA" id="ARBA00004948"/>
    </source>
</evidence>
<dbReference type="InterPro" id="IPR050967">
    <property type="entry name" value="Thiamine_Salvage_TenA"/>
</dbReference>
<dbReference type="GO" id="GO:0005829">
    <property type="term" value="C:cytosol"/>
    <property type="evidence" value="ECO:0007669"/>
    <property type="project" value="TreeGrafter"/>
</dbReference>
<sequence>MSWQMGEFSTAAWSATERLRGDIDALPLLTELADGTLEPHRFSEYLAQDDFYLRGYGRALATLAGRAPTAEATAFWALGAGESVAAEVELHATLMADPRLAGQPRAAKASPTTRAYVSFLQASVAFEPYPVGVAAVLPCYWVYADVGERLAATASRLAGHPYSAWVAAYVDPAVREATATAIRLLDEAAAQADAPTRAAMLEAFEAATWYEHEFWARSYELEAWPF</sequence>
<evidence type="ECO:0000259" key="2">
    <source>
        <dbReference type="Pfam" id="PF03070"/>
    </source>
</evidence>
<keyword evidence="4" id="KW-1185">Reference proteome</keyword>
<dbReference type="KEGG" id="tdf:H9L22_12055"/>
<dbReference type="AlphaFoldDB" id="A0A7H0H388"/>
<dbReference type="Pfam" id="PF03070">
    <property type="entry name" value="TENA_THI-4"/>
    <property type="match status" value="1"/>
</dbReference>
<organism evidence="3 4">
    <name type="scientific">Tessaracoccus defluvii</name>
    <dbReference type="NCBI Taxonomy" id="1285901"/>
    <lineage>
        <taxon>Bacteria</taxon>
        <taxon>Bacillati</taxon>
        <taxon>Actinomycetota</taxon>
        <taxon>Actinomycetes</taxon>
        <taxon>Propionibacteriales</taxon>
        <taxon>Propionibacteriaceae</taxon>
        <taxon>Tessaracoccus</taxon>
    </lineage>
</organism>